<evidence type="ECO:0000259" key="1">
    <source>
        <dbReference type="Pfam" id="PF00485"/>
    </source>
</evidence>
<reference evidence="3" key="1">
    <citation type="journal article" date="2019" name="Int. J. Syst. Evol. Microbiol.">
        <title>The Global Catalogue of Microorganisms (GCM) 10K type strain sequencing project: providing services to taxonomists for standard genome sequencing and annotation.</title>
        <authorList>
            <consortium name="The Broad Institute Genomics Platform"/>
            <consortium name="The Broad Institute Genome Sequencing Center for Infectious Disease"/>
            <person name="Wu L."/>
            <person name="Ma J."/>
        </authorList>
    </citation>
    <scope>NUCLEOTIDE SEQUENCE [LARGE SCALE GENOMIC DNA]</scope>
    <source>
        <strain evidence="3">CGMCC 1.10759</strain>
    </source>
</reference>
<accession>A0ABV8SVK5</accession>
<evidence type="ECO:0000313" key="3">
    <source>
        <dbReference type="Proteomes" id="UP001595904"/>
    </source>
</evidence>
<sequence>MSPESQSAADIIAHAIGARLAAPSKRPLVVGVCGSQGSGKSTVCQTLTTRFTQAGLKVANLSLDDLYLPLAERVTLARHVHPLLRTRGVPGTHDTKLGVHTLNALAHGGPVPLPRFDKSIDDRRPKAQWDSVAGPAQLVFFEGWCVGARPQSLGPLDQPVNALEANEDVDGRWRRYVNDALGGEYQRLFGKIDFLVLLAAPSFDVVLKWRTQQEHELREQSGNKSGVMTDAELARFIQHYERLTRHILIEMPGRADLVIRLSPERAVLSRHSNHAENPL</sequence>
<proteinExistence type="predicted"/>
<dbReference type="EMBL" id="JBHSDU010000003">
    <property type="protein sequence ID" value="MFC4311541.1"/>
    <property type="molecule type" value="Genomic_DNA"/>
</dbReference>
<keyword evidence="3" id="KW-1185">Reference proteome</keyword>
<evidence type="ECO:0000313" key="2">
    <source>
        <dbReference type="EMBL" id="MFC4311541.1"/>
    </source>
</evidence>
<dbReference type="SUPFAM" id="SSF52540">
    <property type="entry name" value="P-loop containing nucleoside triphosphate hydrolases"/>
    <property type="match status" value="1"/>
</dbReference>
<dbReference type="Pfam" id="PF00485">
    <property type="entry name" value="PRK"/>
    <property type="match status" value="1"/>
</dbReference>
<name>A0ABV8SVK5_9GAMM</name>
<organism evidence="2 3">
    <name type="scientific">Steroidobacter flavus</name>
    <dbReference type="NCBI Taxonomy" id="1842136"/>
    <lineage>
        <taxon>Bacteria</taxon>
        <taxon>Pseudomonadati</taxon>
        <taxon>Pseudomonadota</taxon>
        <taxon>Gammaproteobacteria</taxon>
        <taxon>Steroidobacterales</taxon>
        <taxon>Steroidobacteraceae</taxon>
        <taxon>Steroidobacter</taxon>
    </lineage>
</organism>
<dbReference type="Gene3D" id="3.40.50.300">
    <property type="entry name" value="P-loop containing nucleotide triphosphate hydrolases"/>
    <property type="match status" value="1"/>
</dbReference>
<feature type="domain" description="Phosphoribulokinase/uridine kinase" evidence="1">
    <location>
        <begin position="29"/>
        <end position="143"/>
    </location>
</feature>
<comment type="caution">
    <text evidence="2">The sequence shown here is derived from an EMBL/GenBank/DDBJ whole genome shotgun (WGS) entry which is preliminary data.</text>
</comment>
<dbReference type="Proteomes" id="UP001595904">
    <property type="component" value="Unassembled WGS sequence"/>
</dbReference>
<dbReference type="InterPro" id="IPR027417">
    <property type="entry name" value="P-loop_NTPase"/>
</dbReference>
<dbReference type="GO" id="GO:0016301">
    <property type="term" value="F:kinase activity"/>
    <property type="evidence" value="ECO:0007669"/>
    <property type="project" value="UniProtKB-KW"/>
</dbReference>
<gene>
    <name evidence="2" type="ORF">ACFPN2_20740</name>
</gene>
<dbReference type="PANTHER" id="PTHR10285">
    <property type="entry name" value="URIDINE KINASE"/>
    <property type="match status" value="1"/>
</dbReference>
<keyword evidence="2" id="KW-0808">Transferase</keyword>
<protein>
    <submittedName>
        <fullName evidence="2">Kinase</fullName>
    </submittedName>
</protein>
<keyword evidence="2" id="KW-0418">Kinase</keyword>
<dbReference type="InterPro" id="IPR006083">
    <property type="entry name" value="PRK/URK"/>
</dbReference>
<dbReference type="RefSeq" id="WP_380599968.1">
    <property type="nucleotide sequence ID" value="NZ_JBHSDU010000003.1"/>
</dbReference>